<proteinExistence type="inferred from homology"/>
<evidence type="ECO:0000259" key="9">
    <source>
        <dbReference type="Pfam" id="PF02879"/>
    </source>
</evidence>
<dbReference type="InterPro" id="IPR016066">
    <property type="entry name" value="A-D-PHexomutase_CS"/>
</dbReference>
<dbReference type="PANTHER" id="PTHR42946:SF1">
    <property type="entry name" value="PHOSPHOGLUCOMUTASE (ALPHA-D-GLUCOSE-1,6-BISPHOSPHATE-DEPENDENT)"/>
    <property type="match status" value="1"/>
</dbReference>
<protein>
    <submittedName>
        <fullName evidence="10">Phosphoglucosamine mutase</fullName>
        <ecNumber evidence="10">5.4.2.10</ecNumber>
    </submittedName>
</protein>
<evidence type="ECO:0000256" key="2">
    <source>
        <dbReference type="ARBA" id="ARBA00010231"/>
    </source>
</evidence>
<dbReference type="InterPro" id="IPR005845">
    <property type="entry name" value="A-D-PHexomutase_a/b/a-II"/>
</dbReference>
<gene>
    <name evidence="10" type="primary">glmM</name>
    <name evidence="10" type="ORF">H8E41_09645</name>
</gene>
<evidence type="ECO:0000313" key="11">
    <source>
        <dbReference type="Proteomes" id="UP000614424"/>
    </source>
</evidence>
<evidence type="ECO:0000256" key="6">
    <source>
        <dbReference type="ARBA" id="ARBA00023235"/>
    </source>
</evidence>
<organism evidence="10 11">
    <name type="scientific">Candidatus Desulfobia pelagia</name>
    <dbReference type="NCBI Taxonomy" id="2841692"/>
    <lineage>
        <taxon>Bacteria</taxon>
        <taxon>Pseudomonadati</taxon>
        <taxon>Thermodesulfobacteriota</taxon>
        <taxon>Desulfobulbia</taxon>
        <taxon>Desulfobulbales</taxon>
        <taxon>Desulfobulbaceae</taxon>
        <taxon>Candidatus Desulfobia</taxon>
    </lineage>
</organism>
<feature type="non-terminal residue" evidence="10">
    <location>
        <position position="261"/>
    </location>
</feature>
<keyword evidence="4 7" id="KW-0479">Metal-binding</keyword>
<dbReference type="FunFam" id="3.40.120.10:FF:000001">
    <property type="entry name" value="Phosphoglucosamine mutase"/>
    <property type="match status" value="1"/>
</dbReference>
<dbReference type="PRINTS" id="PR00509">
    <property type="entry name" value="PGMPMM"/>
</dbReference>
<evidence type="ECO:0000256" key="3">
    <source>
        <dbReference type="ARBA" id="ARBA00022553"/>
    </source>
</evidence>
<dbReference type="EC" id="5.4.2.10" evidence="10"/>
<dbReference type="InterPro" id="IPR050060">
    <property type="entry name" value="Phosphoglucosamine_mutase"/>
</dbReference>
<dbReference type="SUPFAM" id="SSF53738">
    <property type="entry name" value="Phosphoglucomutase, first 3 domains"/>
    <property type="match status" value="2"/>
</dbReference>
<comment type="cofactor">
    <cofactor evidence="1">
        <name>Mg(2+)</name>
        <dbReference type="ChEBI" id="CHEBI:18420"/>
    </cofactor>
</comment>
<evidence type="ECO:0000313" key="10">
    <source>
        <dbReference type="EMBL" id="MBC8318158.1"/>
    </source>
</evidence>
<evidence type="ECO:0000256" key="5">
    <source>
        <dbReference type="ARBA" id="ARBA00022842"/>
    </source>
</evidence>
<dbReference type="InterPro" id="IPR005844">
    <property type="entry name" value="A-D-PHexomutase_a/b/a-I"/>
</dbReference>
<name>A0A8J6TG26_9BACT</name>
<keyword evidence="3" id="KW-0597">Phosphoprotein</keyword>
<evidence type="ECO:0000256" key="7">
    <source>
        <dbReference type="RuleBase" id="RU004326"/>
    </source>
</evidence>
<dbReference type="GO" id="GO:0006048">
    <property type="term" value="P:UDP-N-acetylglucosamine biosynthetic process"/>
    <property type="evidence" value="ECO:0007669"/>
    <property type="project" value="TreeGrafter"/>
</dbReference>
<dbReference type="GO" id="GO:0009252">
    <property type="term" value="P:peptidoglycan biosynthetic process"/>
    <property type="evidence" value="ECO:0007669"/>
    <property type="project" value="TreeGrafter"/>
</dbReference>
<comment type="similarity">
    <text evidence="2 7">Belongs to the phosphohexose mutase family.</text>
</comment>
<dbReference type="EMBL" id="JACNJZ010000135">
    <property type="protein sequence ID" value="MBC8318158.1"/>
    <property type="molecule type" value="Genomic_DNA"/>
</dbReference>
<dbReference type="GO" id="GO:0000287">
    <property type="term" value="F:magnesium ion binding"/>
    <property type="evidence" value="ECO:0007669"/>
    <property type="project" value="InterPro"/>
</dbReference>
<dbReference type="InterPro" id="IPR016055">
    <property type="entry name" value="A-D-PHexomutase_a/b/a-I/II/III"/>
</dbReference>
<keyword evidence="5 7" id="KW-0460">Magnesium</keyword>
<dbReference type="GO" id="GO:0005975">
    <property type="term" value="P:carbohydrate metabolic process"/>
    <property type="evidence" value="ECO:0007669"/>
    <property type="project" value="InterPro"/>
</dbReference>
<feature type="domain" description="Alpha-D-phosphohexomutase alpha/beta/alpha" evidence="8">
    <location>
        <begin position="2"/>
        <end position="138"/>
    </location>
</feature>
<dbReference type="GO" id="GO:0005829">
    <property type="term" value="C:cytosol"/>
    <property type="evidence" value="ECO:0007669"/>
    <property type="project" value="TreeGrafter"/>
</dbReference>
<dbReference type="Proteomes" id="UP000614424">
    <property type="component" value="Unassembled WGS sequence"/>
</dbReference>
<dbReference type="Gene3D" id="3.40.120.10">
    <property type="entry name" value="Alpha-D-Glucose-1,6-Bisphosphate, subunit A, domain 3"/>
    <property type="match status" value="2"/>
</dbReference>
<dbReference type="Pfam" id="PF02879">
    <property type="entry name" value="PGM_PMM_II"/>
    <property type="match status" value="1"/>
</dbReference>
<dbReference type="GO" id="GO:0008966">
    <property type="term" value="F:phosphoglucosamine mutase activity"/>
    <property type="evidence" value="ECO:0007669"/>
    <property type="project" value="UniProtKB-EC"/>
</dbReference>
<dbReference type="PANTHER" id="PTHR42946">
    <property type="entry name" value="PHOSPHOHEXOSE MUTASE"/>
    <property type="match status" value="1"/>
</dbReference>
<dbReference type="PROSITE" id="PS00710">
    <property type="entry name" value="PGM_PMM"/>
    <property type="match status" value="1"/>
</dbReference>
<comment type="caution">
    <text evidence="10">The sequence shown here is derived from an EMBL/GenBank/DDBJ whole genome shotgun (WGS) entry which is preliminary data.</text>
</comment>
<feature type="domain" description="Alpha-D-phosphohexomutase alpha/beta/alpha" evidence="9">
    <location>
        <begin position="161"/>
        <end position="258"/>
    </location>
</feature>
<reference evidence="10 11" key="1">
    <citation type="submission" date="2020-08" db="EMBL/GenBank/DDBJ databases">
        <title>Bridging the membrane lipid divide: bacteria of the FCB group superphylum have the potential to synthesize archaeal ether lipids.</title>
        <authorList>
            <person name="Villanueva L."/>
            <person name="Von Meijenfeldt F.A.B."/>
            <person name="Westbye A.B."/>
            <person name="Yadav S."/>
            <person name="Hopmans E.C."/>
            <person name="Dutilh B.E."/>
            <person name="Sinninghe Damste J.S."/>
        </authorList>
    </citation>
    <scope>NUCLEOTIDE SEQUENCE [LARGE SCALE GENOMIC DNA]</scope>
    <source>
        <strain evidence="10">NIOZ-UU47</strain>
    </source>
</reference>
<dbReference type="Pfam" id="PF02878">
    <property type="entry name" value="PGM_PMM_I"/>
    <property type="match status" value="1"/>
</dbReference>
<keyword evidence="6 10" id="KW-0413">Isomerase</keyword>
<evidence type="ECO:0000259" key="8">
    <source>
        <dbReference type="Pfam" id="PF02878"/>
    </source>
</evidence>
<sequence length="261" mass="28316">MRRLFGTDGIRGVANTYPMTTEIAMQVGRGIAFLVKDFKHGHRPRIIIGKDTRLSCYMLEHALSAGICSMGVDVLLSGPLPTPGIAFITTSMRADAGVVISASHNPFQDNGIKIFSKTGYKLPDEQEADIEDLIFSQKMAALRPVADEVGKAYRIQDCRGRYIVFLKHTFPSNYTLDDFHIVLDCANGATYGVAPHVFEELGAKVTKIGVEPNGKNINDECGALHPKRMAEIVKKPGADIGIALDGDGDRLIVSGEKGNIV</sequence>
<dbReference type="AlphaFoldDB" id="A0A8J6TG26"/>
<evidence type="ECO:0000256" key="4">
    <source>
        <dbReference type="ARBA" id="ARBA00022723"/>
    </source>
</evidence>
<dbReference type="FunFam" id="3.40.120.10:FF:000003">
    <property type="entry name" value="Phosphoglucosamine mutase"/>
    <property type="match status" value="1"/>
</dbReference>
<dbReference type="InterPro" id="IPR005841">
    <property type="entry name" value="Alpha-D-phosphohexomutase_SF"/>
</dbReference>
<dbReference type="GO" id="GO:0004615">
    <property type="term" value="F:phosphomannomutase activity"/>
    <property type="evidence" value="ECO:0007669"/>
    <property type="project" value="TreeGrafter"/>
</dbReference>
<accession>A0A8J6TG26</accession>
<evidence type="ECO:0000256" key="1">
    <source>
        <dbReference type="ARBA" id="ARBA00001946"/>
    </source>
</evidence>